<evidence type="ECO:0000313" key="3">
    <source>
        <dbReference type="Proteomes" id="UP000562984"/>
    </source>
</evidence>
<gene>
    <name evidence="2" type="ORF">HKD39_16005</name>
</gene>
<dbReference type="AlphaFoldDB" id="A0A849AFD5"/>
<keyword evidence="3" id="KW-1185">Reference proteome</keyword>
<proteinExistence type="predicted"/>
<keyword evidence="1" id="KW-0812">Transmembrane</keyword>
<feature type="transmembrane region" description="Helical" evidence="1">
    <location>
        <begin position="229"/>
        <end position="252"/>
    </location>
</feature>
<keyword evidence="1" id="KW-0472">Membrane</keyword>
<name>A0A849AFD5_9ACTN</name>
<keyword evidence="1" id="KW-1133">Transmembrane helix</keyword>
<organism evidence="2 3">
    <name type="scientific">Nakamurella aerolata</name>
    <dbReference type="NCBI Taxonomy" id="1656892"/>
    <lineage>
        <taxon>Bacteria</taxon>
        <taxon>Bacillati</taxon>
        <taxon>Actinomycetota</taxon>
        <taxon>Actinomycetes</taxon>
        <taxon>Nakamurellales</taxon>
        <taxon>Nakamurellaceae</taxon>
        <taxon>Nakamurella</taxon>
    </lineage>
</organism>
<feature type="transmembrane region" description="Helical" evidence="1">
    <location>
        <begin position="50"/>
        <end position="72"/>
    </location>
</feature>
<feature type="transmembrane region" description="Helical" evidence="1">
    <location>
        <begin position="136"/>
        <end position="159"/>
    </location>
</feature>
<dbReference type="RefSeq" id="WP_171200867.1">
    <property type="nucleotide sequence ID" value="NZ_JABEND010000010.1"/>
</dbReference>
<sequence length="254" mass="27326">MLYAEDGQYFLADWINRPGIGLLFEPYAGYQHFVPQVLSGAVRWIFPAPLWGLALTFSACAVVSGIALAVYAIARSRRLSIPVSAAVAAIPVLLPLARLEAIGSVANLHWYFGYLMFWLLLFVPRNRRQAVAAGTAAAVAVLTEPQAMFLLPLVLMVVLRYRRASIPVVAGWVVGCVGQGLTVASFLGIRPYSFDDERSAFYGYLVNVVGTDISMRGTRLSTAVATFGWLGLSLMTVLVLCAVAAAAVLAALGR</sequence>
<reference evidence="2 3" key="1">
    <citation type="submission" date="2020-05" db="EMBL/GenBank/DDBJ databases">
        <title>Nakamurella sp. DB0629 isolated from air conditioner.</title>
        <authorList>
            <person name="Kim D.H."/>
            <person name="Kim D.-U."/>
        </authorList>
    </citation>
    <scope>NUCLEOTIDE SEQUENCE [LARGE SCALE GENOMIC DNA]</scope>
    <source>
        <strain evidence="2 3">DB0629</strain>
    </source>
</reference>
<accession>A0A849AFD5</accession>
<evidence type="ECO:0000313" key="2">
    <source>
        <dbReference type="EMBL" id="NNG37180.1"/>
    </source>
</evidence>
<feature type="transmembrane region" description="Helical" evidence="1">
    <location>
        <begin position="108"/>
        <end position="124"/>
    </location>
</feature>
<feature type="transmembrane region" description="Helical" evidence="1">
    <location>
        <begin position="165"/>
        <end position="189"/>
    </location>
</feature>
<evidence type="ECO:0000256" key="1">
    <source>
        <dbReference type="SAM" id="Phobius"/>
    </source>
</evidence>
<feature type="transmembrane region" description="Helical" evidence="1">
    <location>
        <begin position="79"/>
        <end position="96"/>
    </location>
</feature>
<protein>
    <submittedName>
        <fullName evidence="2">Uncharacterized protein</fullName>
    </submittedName>
</protein>
<dbReference type="Proteomes" id="UP000562984">
    <property type="component" value="Unassembled WGS sequence"/>
</dbReference>
<comment type="caution">
    <text evidence="2">The sequence shown here is derived from an EMBL/GenBank/DDBJ whole genome shotgun (WGS) entry which is preliminary data.</text>
</comment>
<dbReference type="EMBL" id="JABEND010000010">
    <property type="protein sequence ID" value="NNG37180.1"/>
    <property type="molecule type" value="Genomic_DNA"/>
</dbReference>